<gene>
    <name evidence="10" type="ORF">MKK02DRAFT_37417</name>
</gene>
<dbReference type="InterPro" id="IPR013780">
    <property type="entry name" value="Glyco_hydro_b"/>
</dbReference>
<dbReference type="GO" id="GO:0000272">
    <property type="term" value="P:polysaccharide catabolic process"/>
    <property type="evidence" value="ECO:0007669"/>
    <property type="project" value="TreeGrafter"/>
</dbReference>
<proteinExistence type="inferred from homology"/>
<evidence type="ECO:0000256" key="8">
    <source>
        <dbReference type="ARBA" id="ARBA00037415"/>
    </source>
</evidence>
<evidence type="ECO:0000256" key="3">
    <source>
        <dbReference type="ARBA" id="ARBA00007186"/>
    </source>
</evidence>
<dbReference type="EMBL" id="JAKWFO010000005">
    <property type="protein sequence ID" value="KAI9637154.1"/>
    <property type="molecule type" value="Genomic_DNA"/>
</dbReference>
<dbReference type="PANTHER" id="PTHR43576">
    <property type="entry name" value="ALPHA-L-ARABINOFURANOSIDASE C-RELATED"/>
    <property type="match status" value="1"/>
</dbReference>
<evidence type="ECO:0000256" key="1">
    <source>
        <dbReference type="ARBA" id="ARBA00001462"/>
    </source>
</evidence>
<comment type="pathway">
    <text evidence="2">Glycan metabolism; L-arabinan degradation.</text>
</comment>
<dbReference type="SMART" id="SM00813">
    <property type="entry name" value="Alpha-L-AF_C"/>
    <property type="match status" value="1"/>
</dbReference>
<evidence type="ECO:0000256" key="6">
    <source>
        <dbReference type="ARBA" id="ARBA00023277"/>
    </source>
</evidence>
<evidence type="ECO:0000256" key="5">
    <source>
        <dbReference type="ARBA" id="ARBA00022801"/>
    </source>
</evidence>
<dbReference type="GeneID" id="77728852"/>
<evidence type="ECO:0000259" key="9">
    <source>
        <dbReference type="SMART" id="SM00813"/>
    </source>
</evidence>
<comment type="function">
    <text evidence="8">Alpha-L-arabinofuranosidase involved in the degradation of arabinoxylan, a major component of plant hemicellulose. Acts only on small linear 1,5-alpha-linked L-arabinofuranosyl oligosaccharides.</text>
</comment>
<comment type="caution">
    <text evidence="10">The sequence shown here is derived from an EMBL/GenBank/DDBJ whole genome shotgun (WGS) entry which is preliminary data.</text>
</comment>
<evidence type="ECO:0000313" key="10">
    <source>
        <dbReference type="EMBL" id="KAI9637154.1"/>
    </source>
</evidence>
<sequence>MTTSVNSAFEAHYIKHARLALQREAGEAPPASPKHPSELKSVPLFLSAQNLVHPSEPPISALLYGGFLEHLGRCIYGGIVDDYRNPSPAQLLIKQDDGTAHAKGRLGWRKDVKEILASDGELEVPMMRWPGGNFVSNYHWQDGIGPIADRPKTIELAWLSDDPNIFGTDEYVEYCQGLGAEPYICLNMGSGTLEEALAWVEYCNGTSNSKYAKLRKQNTGREEPHNVKYWGLGNENYGPWQVGNMSATEYTMKAKSWAHALRLVDPTIKLVSCGHNGATAWDREVLATMVGYVDLHSIHFYSMVYHERSPPGFLYEKNVFGPAIVELYIDVCQSLIHLANNERALLDIPPREVKIAFDEWNVWDKAKGNADNGLEQWYDFTDMLGFVGWLNVFVRKHKEVGLANLAQAVNVIAPLMTTKDGVVRQTTFYPLKLFSKYMKNGRLMATPAQPDTYIGPTFPVTIQTLKLQPAYIDLVAIVVDTTDGISIRVCVLNRHPTADWKADFRLDAFDLDHVEIHEMYSDDLEAVNTFHSPDTVVPAVSKVEGEDWKGTHTVRKHSWSFFLFNGKSTS</sequence>
<dbReference type="SUPFAM" id="SSF51011">
    <property type="entry name" value="Glycosyl hydrolase domain"/>
    <property type="match status" value="1"/>
</dbReference>
<dbReference type="InterPro" id="IPR055235">
    <property type="entry name" value="ASD1_cat"/>
</dbReference>
<organism evidence="10 11">
    <name type="scientific">Dioszegia hungarica</name>
    <dbReference type="NCBI Taxonomy" id="4972"/>
    <lineage>
        <taxon>Eukaryota</taxon>
        <taxon>Fungi</taxon>
        <taxon>Dikarya</taxon>
        <taxon>Basidiomycota</taxon>
        <taxon>Agaricomycotina</taxon>
        <taxon>Tremellomycetes</taxon>
        <taxon>Tremellales</taxon>
        <taxon>Bulleribasidiaceae</taxon>
        <taxon>Dioszegia</taxon>
    </lineage>
</organism>
<dbReference type="GO" id="GO:0046373">
    <property type="term" value="P:L-arabinose metabolic process"/>
    <property type="evidence" value="ECO:0007669"/>
    <property type="project" value="InterPro"/>
</dbReference>
<keyword evidence="7" id="KW-0326">Glycosidase</keyword>
<dbReference type="GO" id="GO:0046556">
    <property type="term" value="F:alpha-L-arabinofuranosidase activity"/>
    <property type="evidence" value="ECO:0007669"/>
    <property type="project" value="UniProtKB-EC"/>
</dbReference>
<evidence type="ECO:0000256" key="2">
    <source>
        <dbReference type="ARBA" id="ARBA00004834"/>
    </source>
</evidence>
<evidence type="ECO:0000256" key="4">
    <source>
        <dbReference type="ARBA" id="ARBA00012670"/>
    </source>
</evidence>
<dbReference type="Pfam" id="PF22848">
    <property type="entry name" value="ASD1_dom"/>
    <property type="match status" value="1"/>
</dbReference>
<protein>
    <recommendedName>
        <fullName evidence="4">non-reducing end alpha-L-arabinofuranosidase</fullName>
        <ecNumber evidence="4">3.2.1.55</ecNumber>
    </recommendedName>
</protein>
<dbReference type="PANTHER" id="PTHR43576:SF3">
    <property type="entry name" value="ALPHA-L-ARABINOFURANOSIDASE C"/>
    <property type="match status" value="1"/>
</dbReference>
<keyword evidence="11" id="KW-1185">Reference proteome</keyword>
<keyword evidence="5 10" id="KW-0378">Hydrolase</keyword>
<evidence type="ECO:0000256" key="7">
    <source>
        <dbReference type="ARBA" id="ARBA00023295"/>
    </source>
</evidence>
<dbReference type="EC" id="3.2.1.55" evidence="4"/>
<dbReference type="AlphaFoldDB" id="A0AA38LWU0"/>
<dbReference type="Pfam" id="PF06964">
    <property type="entry name" value="Alpha-L-AF_C"/>
    <property type="match status" value="1"/>
</dbReference>
<accession>A0AA38LWU0</accession>
<feature type="domain" description="Alpha-L-arabinofuranosidase C-terminal" evidence="9">
    <location>
        <begin position="358"/>
        <end position="558"/>
    </location>
</feature>
<dbReference type="InterPro" id="IPR010720">
    <property type="entry name" value="Alpha-L-AF_C"/>
</dbReference>
<evidence type="ECO:0000313" key="11">
    <source>
        <dbReference type="Proteomes" id="UP001164286"/>
    </source>
</evidence>
<comment type="catalytic activity">
    <reaction evidence="1">
        <text>Hydrolysis of terminal non-reducing alpha-L-arabinofuranoside residues in alpha-L-arabinosides.</text>
        <dbReference type="EC" id="3.2.1.55"/>
    </reaction>
</comment>
<reference evidence="10" key="1">
    <citation type="journal article" date="2022" name="G3 (Bethesda)">
        <title>High quality genome of the basidiomycete yeast Dioszegia hungarica PDD-24b-2 isolated from cloud water.</title>
        <authorList>
            <person name="Jarrige D."/>
            <person name="Haridas S."/>
            <person name="Bleykasten-Grosshans C."/>
            <person name="Joly M."/>
            <person name="Nadalig T."/>
            <person name="Sancelme M."/>
            <person name="Vuilleumier S."/>
            <person name="Grigoriev I.V."/>
            <person name="Amato P."/>
            <person name="Bringel F."/>
        </authorList>
    </citation>
    <scope>NUCLEOTIDE SEQUENCE</scope>
    <source>
        <strain evidence="10">PDD-24b-2</strain>
    </source>
</reference>
<dbReference type="Gene3D" id="3.20.20.80">
    <property type="entry name" value="Glycosidases"/>
    <property type="match status" value="1"/>
</dbReference>
<keyword evidence="6" id="KW-0119">Carbohydrate metabolism</keyword>
<dbReference type="Gene3D" id="2.60.40.1180">
    <property type="entry name" value="Golgi alpha-mannosidase II"/>
    <property type="match status" value="1"/>
</dbReference>
<dbReference type="SUPFAM" id="SSF51445">
    <property type="entry name" value="(Trans)glycosidases"/>
    <property type="match status" value="1"/>
</dbReference>
<comment type="similarity">
    <text evidence="3">Belongs to the glycosyl hydrolase 51 family.</text>
</comment>
<name>A0AA38LWU0_9TREE</name>
<dbReference type="RefSeq" id="XP_052946931.1">
    <property type="nucleotide sequence ID" value="XM_053089647.1"/>
</dbReference>
<dbReference type="Proteomes" id="UP001164286">
    <property type="component" value="Unassembled WGS sequence"/>
</dbReference>
<dbReference type="InterPro" id="IPR017853">
    <property type="entry name" value="GH"/>
</dbReference>